<sequence>MRTTTLWILITMLAIGSQSRISGSISSNMKAFVWLLVVLAVAIAQREIPVETLTGPQLLSALRAKQVCDAIPADALVNVTRRVTSHQWPDDAWWSWFELYGGHITCTDGHLWMECECVIPWKDQRKAVCSAYVSSILMRYSLRVAVRNPKHDDEPLAFVQAGDMTAVAKSAMLGLAVITRSDGGFRYIIPLLLGKINIGELTFEKSTIDWNGKEVDTTDALFGDPIRDALSDLVYDFIWGPLVDSLRKAFGDTNWRSRKTNLV</sequence>
<proteinExistence type="predicted"/>
<accession>A0A9D4PAA8</accession>
<feature type="chain" id="PRO_5038780159" description="Secreted protein" evidence="1">
    <location>
        <begin position="45"/>
        <end position="263"/>
    </location>
</feature>
<dbReference type="VEuPathDB" id="VectorBase:RSAN_040029"/>
<reference evidence="2" key="1">
    <citation type="journal article" date="2020" name="Cell">
        <title>Large-Scale Comparative Analyses of Tick Genomes Elucidate Their Genetic Diversity and Vector Capacities.</title>
        <authorList>
            <consortium name="Tick Genome and Microbiome Consortium (TIGMIC)"/>
            <person name="Jia N."/>
            <person name="Wang J."/>
            <person name="Shi W."/>
            <person name="Du L."/>
            <person name="Sun Y."/>
            <person name="Zhan W."/>
            <person name="Jiang J.F."/>
            <person name="Wang Q."/>
            <person name="Zhang B."/>
            <person name="Ji P."/>
            <person name="Bell-Sakyi L."/>
            <person name="Cui X.M."/>
            <person name="Yuan T.T."/>
            <person name="Jiang B.G."/>
            <person name="Yang W.F."/>
            <person name="Lam T.T."/>
            <person name="Chang Q.C."/>
            <person name="Ding S.J."/>
            <person name="Wang X.J."/>
            <person name="Zhu J.G."/>
            <person name="Ruan X.D."/>
            <person name="Zhao L."/>
            <person name="Wei J.T."/>
            <person name="Ye R.Z."/>
            <person name="Que T.C."/>
            <person name="Du C.H."/>
            <person name="Zhou Y.H."/>
            <person name="Cheng J.X."/>
            <person name="Dai P.F."/>
            <person name="Guo W.B."/>
            <person name="Han X.H."/>
            <person name="Huang E.J."/>
            <person name="Li L.F."/>
            <person name="Wei W."/>
            <person name="Gao Y.C."/>
            <person name="Liu J.Z."/>
            <person name="Shao H.Z."/>
            <person name="Wang X."/>
            <person name="Wang C.C."/>
            <person name="Yang T.C."/>
            <person name="Huo Q.B."/>
            <person name="Li W."/>
            <person name="Chen H.Y."/>
            <person name="Chen S.E."/>
            <person name="Zhou L.G."/>
            <person name="Ni X.B."/>
            <person name="Tian J.H."/>
            <person name="Sheng Y."/>
            <person name="Liu T."/>
            <person name="Pan Y.S."/>
            <person name="Xia L.Y."/>
            <person name="Li J."/>
            <person name="Zhao F."/>
            <person name="Cao W.C."/>
        </authorList>
    </citation>
    <scope>NUCLEOTIDE SEQUENCE</scope>
    <source>
        <strain evidence="2">Rsan-2018</strain>
    </source>
</reference>
<evidence type="ECO:0008006" key="4">
    <source>
        <dbReference type="Google" id="ProtNLM"/>
    </source>
</evidence>
<protein>
    <recommendedName>
        <fullName evidence="4">Secreted protein</fullName>
    </recommendedName>
</protein>
<evidence type="ECO:0000313" key="2">
    <source>
        <dbReference type="EMBL" id="KAH7932183.1"/>
    </source>
</evidence>
<name>A0A9D4PAA8_RHISA</name>
<reference evidence="2" key="2">
    <citation type="submission" date="2021-09" db="EMBL/GenBank/DDBJ databases">
        <authorList>
            <person name="Jia N."/>
            <person name="Wang J."/>
            <person name="Shi W."/>
            <person name="Du L."/>
            <person name="Sun Y."/>
            <person name="Zhan W."/>
            <person name="Jiang J."/>
            <person name="Wang Q."/>
            <person name="Zhang B."/>
            <person name="Ji P."/>
            <person name="Sakyi L.B."/>
            <person name="Cui X."/>
            <person name="Yuan T."/>
            <person name="Jiang B."/>
            <person name="Yang W."/>
            <person name="Lam T.T.-Y."/>
            <person name="Chang Q."/>
            <person name="Ding S."/>
            <person name="Wang X."/>
            <person name="Zhu J."/>
            <person name="Ruan X."/>
            <person name="Zhao L."/>
            <person name="Wei J."/>
            <person name="Que T."/>
            <person name="Du C."/>
            <person name="Cheng J."/>
            <person name="Dai P."/>
            <person name="Han X."/>
            <person name="Huang E."/>
            <person name="Gao Y."/>
            <person name="Liu J."/>
            <person name="Shao H."/>
            <person name="Ye R."/>
            <person name="Li L."/>
            <person name="Wei W."/>
            <person name="Wang X."/>
            <person name="Wang C."/>
            <person name="Huo Q."/>
            <person name="Li W."/>
            <person name="Guo W."/>
            <person name="Chen H."/>
            <person name="Chen S."/>
            <person name="Zhou L."/>
            <person name="Zhou L."/>
            <person name="Ni X."/>
            <person name="Tian J."/>
            <person name="Zhou Y."/>
            <person name="Sheng Y."/>
            <person name="Liu T."/>
            <person name="Pan Y."/>
            <person name="Xia L."/>
            <person name="Li J."/>
            <person name="Zhao F."/>
            <person name="Cao W."/>
        </authorList>
    </citation>
    <scope>NUCLEOTIDE SEQUENCE</scope>
    <source>
        <strain evidence="2">Rsan-2018</strain>
        <tissue evidence="2">Larvae</tissue>
    </source>
</reference>
<gene>
    <name evidence="2" type="ORF">HPB52_024858</name>
</gene>
<keyword evidence="3" id="KW-1185">Reference proteome</keyword>
<dbReference type="AlphaFoldDB" id="A0A9D4PAA8"/>
<evidence type="ECO:0000313" key="3">
    <source>
        <dbReference type="Proteomes" id="UP000821837"/>
    </source>
</evidence>
<dbReference type="EMBL" id="JABSTV010001705">
    <property type="protein sequence ID" value="KAH7932183.1"/>
    <property type="molecule type" value="Genomic_DNA"/>
</dbReference>
<comment type="caution">
    <text evidence="2">The sequence shown here is derived from an EMBL/GenBank/DDBJ whole genome shotgun (WGS) entry which is preliminary data.</text>
</comment>
<dbReference type="Proteomes" id="UP000821837">
    <property type="component" value="Unassembled WGS sequence"/>
</dbReference>
<feature type="signal peptide" evidence="1">
    <location>
        <begin position="1"/>
        <end position="44"/>
    </location>
</feature>
<keyword evidence="1" id="KW-0732">Signal</keyword>
<evidence type="ECO:0000256" key="1">
    <source>
        <dbReference type="SAM" id="SignalP"/>
    </source>
</evidence>
<organism evidence="2 3">
    <name type="scientific">Rhipicephalus sanguineus</name>
    <name type="common">Brown dog tick</name>
    <name type="synonym">Ixodes sanguineus</name>
    <dbReference type="NCBI Taxonomy" id="34632"/>
    <lineage>
        <taxon>Eukaryota</taxon>
        <taxon>Metazoa</taxon>
        <taxon>Ecdysozoa</taxon>
        <taxon>Arthropoda</taxon>
        <taxon>Chelicerata</taxon>
        <taxon>Arachnida</taxon>
        <taxon>Acari</taxon>
        <taxon>Parasitiformes</taxon>
        <taxon>Ixodida</taxon>
        <taxon>Ixodoidea</taxon>
        <taxon>Ixodidae</taxon>
        <taxon>Rhipicephalinae</taxon>
        <taxon>Rhipicephalus</taxon>
        <taxon>Rhipicephalus</taxon>
    </lineage>
</organism>